<feature type="compositionally biased region" description="Polar residues" evidence="2">
    <location>
        <begin position="42"/>
        <end position="60"/>
    </location>
</feature>
<gene>
    <name evidence="3" type="ORF">K490DRAFT_37892</name>
</gene>
<evidence type="ECO:0000313" key="3">
    <source>
        <dbReference type="EMBL" id="KAF2089171.1"/>
    </source>
</evidence>
<proteinExistence type="predicted"/>
<evidence type="ECO:0000256" key="1">
    <source>
        <dbReference type="SAM" id="Coils"/>
    </source>
</evidence>
<feature type="coiled-coil region" evidence="1">
    <location>
        <begin position="288"/>
        <end position="315"/>
    </location>
</feature>
<feature type="region of interest" description="Disordered" evidence="2">
    <location>
        <begin position="35"/>
        <end position="64"/>
    </location>
</feature>
<protein>
    <submittedName>
        <fullName evidence="3">Uncharacterized protein</fullName>
    </submittedName>
</protein>
<organism evidence="3 4">
    <name type="scientific">Saccharata proteae CBS 121410</name>
    <dbReference type="NCBI Taxonomy" id="1314787"/>
    <lineage>
        <taxon>Eukaryota</taxon>
        <taxon>Fungi</taxon>
        <taxon>Dikarya</taxon>
        <taxon>Ascomycota</taxon>
        <taxon>Pezizomycotina</taxon>
        <taxon>Dothideomycetes</taxon>
        <taxon>Dothideomycetes incertae sedis</taxon>
        <taxon>Botryosphaeriales</taxon>
        <taxon>Saccharataceae</taxon>
        <taxon>Saccharata</taxon>
    </lineage>
</organism>
<evidence type="ECO:0000313" key="4">
    <source>
        <dbReference type="Proteomes" id="UP000799776"/>
    </source>
</evidence>
<keyword evidence="4" id="KW-1185">Reference proteome</keyword>
<feature type="coiled-coil region" evidence="1">
    <location>
        <begin position="70"/>
        <end position="176"/>
    </location>
</feature>
<evidence type="ECO:0000256" key="2">
    <source>
        <dbReference type="SAM" id="MobiDB-lite"/>
    </source>
</evidence>
<dbReference type="Proteomes" id="UP000799776">
    <property type="component" value="Unassembled WGS sequence"/>
</dbReference>
<sequence>MQLLHRQEQQVHELLQELLNAQETALDAVISGEPQREVDMSGSLTPTVQSLRSGQPSSPVKTVRRRKIGIRSVRRRIRDAMHQMAAIKDQESSVLETDHTENHAVLEQIEQWEKKRHGLERQIMDIQNDGEGSRIDGLRNQAHGLESEIHELELKLAEMKAQHKRLLEEISDIDSSVQSKLSSYQTSLSLLDSDIKAFVRTTSRDEKPHKAMSLFTTPPKKRTLSMAKEYYQDKLGQLERKQKVNDKDRDALEEGAVIWEDIIERIMRYEEQVSDALKSNNGPQTDAVAQTNELLAKLEDTIQYVESKHELAESRNWILLVCCIGAELNALMQGRSILESMLNVAQGIEPGRVGEDQVDVDVAFKPSFRNGSSNGDAESVATYEDFLRNTPSPETKMVPMRPSSNRQFHDHDHDDEPDPELLISHQDTDDE</sequence>
<reference evidence="3" key="1">
    <citation type="journal article" date="2020" name="Stud. Mycol.">
        <title>101 Dothideomycetes genomes: a test case for predicting lifestyles and emergence of pathogens.</title>
        <authorList>
            <person name="Haridas S."/>
            <person name="Albert R."/>
            <person name="Binder M."/>
            <person name="Bloem J."/>
            <person name="Labutti K."/>
            <person name="Salamov A."/>
            <person name="Andreopoulos B."/>
            <person name="Baker S."/>
            <person name="Barry K."/>
            <person name="Bills G."/>
            <person name="Bluhm B."/>
            <person name="Cannon C."/>
            <person name="Castanera R."/>
            <person name="Culley D."/>
            <person name="Daum C."/>
            <person name="Ezra D."/>
            <person name="Gonzalez J."/>
            <person name="Henrissat B."/>
            <person name="Kuo A."/>
            <person name="Liang C."/>
            <person name="Lipzen A."/>
            <person name="Lutzoni F."/>
            <person name="Magnuson J."/>
            <person name="Mondo S."/>
            <person name="Nolan M."/>
            <person name="Ohm R."/>
            <person name="Pangilinan J."/>
            <person name="Park H.-J."/>
            <person name="Ramirez L."/>
            <person name="Alfaro M."/>
            <person name="Sun H."/>
            <person name="Tritt A."/>
            <person name="Yoshinaga Y."/>
            <person name="Zwiers L.-H."/>
            <person name="Turgeon B."/>
            <person name="Goodwin S."/>
            <person name="Spatafora J."/>
            <person name="Crous P."/>
            <person name="Grigoriev I."/>
        </authorList>
    </citation>
    <scope>NUCLEOTIDE SEQUENCE</scope>
    <source>
        <strain evidence="3">CBS 121410</strain>
    </source>
</reference>
<keyword evidence="1" id="KW-0175">Coiled coil</keyword>
<name>A0A6A5YEB0_9PEZI</name>
<accession>A0A6A5YEB0</accession>
<dbReference type="EMBL" id="ML978715">
    <property type="protein sequence ID" value="KAF2089171.1"/>
    <property type="molecule type" value="Genomic_DNA"/>
</dbReference>
<dbReference type="OrthoDB" id="5342758at2759"/>
<dbReference type="AlphaFoldDB" id="A0A6A5YEB0"/>
<feature type="region of interest" description="Disordered" evidence="2">
    <location>
        <begin position="388"/>
        <end position="431"/>
    </location>
</feature>